<gene>
    <name evidence="2" type="ORF">FEZ08_08945</name>
</gene>
<dbReference type="InterPro" id="IPR012349">
    <property type="entry name" value="Split_barrel_FMN-bd"/>
</dbReference>
<dbReference type="Proteomes" id="UP000306912">
    <property type="component" value="Unassembled WGS sequence"/>
</dbReference>
<protein>
    <submittedName>
        <fullName evidence="2">General stress protein</fullName>
    </submittedName>
</protein>
<name>A0A5R8QA49_9FIRM</name>
<dbReference type="EMBL" id="VBWP01000008">
    <property type="protein sequence ID" value="TLG72505.1"/>
    <property type="molecule type" value="Genomic_DNA"/>
</dbReference>
<dbReference type="InParanoid" id="A0A5R8QA49"/>
<dbReference type="OrthoDB" id="1954371at2"/>
<evidence type="ECO:0000313" key="3">
    <source>
        <dbReference type="Proteomes" id="UP000306912"/>
    </source>
</evidence>
<proteinExistence type="predicted"/>
<organism evidence="2 3">
    <name type="scientific">Culicoidibacter larvae</name>
    <dbReference type="NCBI Taxonomy" id="2579976"/>
    <lineage>
        <taxon>Bacteria</taxon>
        <taxon>Bacillati</taxon>
        <taxon>Bacillota</taxon>
        <taxon>Culicoidibacteria</taxon>
        <taxon>Culicoidibacterales</taxon>
        <taxon>Culicoidibacteraceae</taxon>
        <taxon>Culicoidibacter</taxon>
    </lineage>
</organism>
<keyword evidence="3" id="KW-1185">Reference proteome</keyword>
<dbReference type="AlphaFoldDB" id="A0A5R8QA49"/>
<dbReference type="RefSeq" id="WP_138191534.1">
    <property type="nucleotide sequence ID" value="NZ_VBWP01000008.1"/>
</dbReference>
<accession>A0A5R8QA49</accession>
<comment type="caution">
    <text evidence="2">The sequence shown here is derived from an EMBL/GenBank/DDBJ whole genome shotgun (WGS) entry which is preliminary data.</text>
</comment>
<dbReference type="InterPro" id="IPR052917">
    <property type="entry name" value="Stress-Dev_Protein"/>
</dbReference>
<dbReference type="PANTHER" id="PTHR34818:SF1">
    <property type="entry name" value="PROTEIN BLI-3"/>
    <property type="match status" value="1"/>
</dbReference>
<sequence>MNEKILEKAGAIIEEHSGEGTYCTLGLIDFDGGPTVSTITASKADGVNWITFCTGQLSPKVSRIKKCNKASVCFNSPEYNITLTGTIEIITDPQIKKEMWYGGLTNHFSGYDDPAYCVLKFTTEKYNLLVDWQEVHGTL</sequence>
<dbReference type="Gene3D" id="2.30.110.10">
    <property type="entry name" value="Electron Transport, Fmn-binding Protein, Chain A"/>
    <property type="match status" value="1"/>
</dbReference>
<feature type="domain" description="General stress protein FMN-binding split barrel" evidence="1">
    <location>
        <begin position="19"/>
        <end position="125"/>
    </location>
</feature>
<dbReference type="SUPFAM" id="SSF50475">
    <property type="entry name" value="FMN-binding split barrel"/>
    <property type="match status" value="1"/>
</dbReference>
<dbReference type="PANTHER" id="PTHR34818">
    <property type="entry name" value="PROTEIN BLI-3"/>
    <property type="match status" value="1"/>
</dbReference>
<dbReference type="InterPro" id="IPR038725">
    <property type="entry name" value="YdaG_split_barrel_FMN-bd"/>
</dbReference>
<dbReference type="Pfam" id="PF16242">
    <property type="entry name" value="Pyrid_ox_like"/>
    <property type="match status" value="1"/>
</dbReference>
<evidence type="ECO:0000259" key="1">
    <source>
        <dbReference type="Pfam" id="PF16242"/>
    </source>
</evidence>
<evidence type="ECO:0000313" key="2">
    <source>
        <dbReference type="EMBL" id="TLG72505.1"/>
    </source>
</evidence>
<reference evidence="2 3" key="1">
    <citation type="submission" date="2019-05" db="EMBL/GenBank/DDBJ databases">
        <title>Culicoidintestinum kansasii gen. nov., sp. nov. from the gastrointestinal tract of the biting midge, Culicoides sonorensis.</title>
        <authorList>
            <person name="Neupane S."/>
            <person name="Ghosh A."/>
            <person name="Gunther S."/>
            <person name="Martin K."/>
            <person name="Zurek L."/>
        </authorList>
    </citation>
    <scope>NUCLEOTIDE SEQUENCE [LARGE SCALE GENOMIC DNA]</scope>
    <source>
        <strain evidence="2 3">CS-1</strain>
    </source>
</reference>